<evidence type="ECO:0000256" key="1">
    <source>
        <dbReference type="ARBA" id="ARBA00000189"/>
    </source>
</evidence>
<keyword evidence="8" id="KW-0408">Iron</keyword>
<reference evidence="15 16" key="1">
    <citation type="submission" date="2018-10" db="EMBL/GenBank/DDBJ databases">
        <title>A high-quality apple genome assembly.</title>
        <authorList>
            <person name="Hu J."/>
        </authorList>
    </citation>
    <scope>NUCLEOTIDE SEQUENCE [LARGE SCALE GENOMIC DNA]</scope>
    <source>
        <strain evidence="16">cv. HFTH1</strain>
        <tissue evidence="15">Young leaf</tissue>
    </source>
</reference>
<keyword evidence="16" id="KW-1185">Reference proteome</keyword>
<evidence type="ECO:0000256" key="3">
    <source>
        <dbReference type="ARBA" id="ARBA00012313"/>
    </source>
</evidence>
<dbReference type="EMBL" id="RDQH01000334">
    <property type="protein sequence ID" value="RXH91159.1"/>
    <property type="molecule type" value="Genomic_DNA"/>
</dbReference>
<feature type="compositionally biased region" description="Polar residues" evidence="12">
    <location>
        <begin position="127"/>
        <end position="139"/>
    </location>
</feature>
<keyword evidence="13" id="KW-0732">Signal</keyword>
<evidence type="ECO:0000313" key="15">
    <source>
        <dbReference type="EMBL" id="RXH91159.1"/>
    </source>
</evidence>
<dbReference type="PANTHER" id="PTHR31388">
    <property type="entry name" value="PEROXIDASE 72-RELATED"/>
    <property type="match status" value="1"/>
</dbReference>
<feature type="active site" description="Proton acceptor" evidence="9">
    <location>
        <position position="80"/>
    </location>
</feature>
<evidence type="ECO:0000256" key="13">
    <source>
        <dbReference type="SAM" id="SignalP"/>
    </source>
</evidence>
<evidence type="ECO:0000259" key="14">
    <source>
        <dbReference type="PROSITE" id="PS50873"/>
    </source>
</evidence>
<evidence type="ECO:0000313" key="16">
    <source>
        <dbReference type="Proteomes" id="UP000290289"/>
    </source>
</evidence>
<dbReference type="PROSITE" id="PS50873">
    <property type="entry name" value="PEROXIDASE_4"/>
    <property type="match status" value="1"/>
</dbReference>
<dbReference type="InterPro" id="IPR002016">
    <property type="entry name" value="Haem_peroxidase"/>
</dbReference>
<evidence type="ECO:0000256" key="9">
    <source>
        <dbReference type="PIRSR" id="PIRSR600823-1"/>
    </source>
</evidence>
<proteinExistence type="predicted"/>
<dbReference type="GO" id="GO:0006979">
    <property type="term" value="P:response to oxidative stress"/>
    <property type="evidence" value="ECO:0007669"/>
    <property type="project" value="InterPro"/>
</dbReference>
<dbReference type="PANTHER" id="PTHR31388:SF164">
    <property type="entry name" value="PEROXIDASE 9"/>
    <property type="match status" value="1"/>
</dbReference>
<protein>
    <recommendedName>
        <fullName evidence="3">peroxidase</fullName>
        <ecNumber evidence="3">1.11.1.7</ecNumber>
    </recommendedName>
</protein>
<evidence type="ECO:0000256" key="12">
    <source>
        <dbReference type="SAM" id="MobiDB-lite"/>
    </source>
</evidence>
<keyword evidence="5" id="KW-0349">Heme</keyword>
<dbReference type="Proteomes" id="UP000290289">
    <property type="component" value="Chromosome 8"/>
</dbReference>
<keyword evidence="10" id="KW-0106">Calcium</keyword>
<dbReference type="AlphaFoldDB" id="A0A498J5X0"/>
<gene>
    <name evidence="15" type="ORF">DVH24_020182</name>
</gene>
<evidence type="ECO:0000256" key="6">
    <source>
        <dbReference type="ARBA" id="ARBA00022723"/>
    </source>
</evidence>
<dbReference type="InterPro" id="IPR010255">
    <property type="entry name" value="Haem_peroxidase_sf"/>
</dbReference>
<feature type="domain" description="Plant heme peroxidase family profile" evidence="14">
    <location>
        <begin position="39"/>
        <end position="83"/>
    </location>
</feature>
<dbReference type="GO" id="GO:0140825">
    <property type="term" value="F:lactoperoxidase activity"/>
    <property type="evidence" value="ECO:0007669"/>
    <property type="project" value="UniProtKB-EC"/>
</dbReference>
<evidence type="ECO:0000256" key="10">
    <source>
        <dbReference type="PIRSR" id="PIRSR600823-3"/>
    </source>
</evidence>
<feature type="site" description="Transition state stabilizer" evidence="11">
    <location>
        <position position="76"/>
    </location>
</feature>
<feature type="signal peptide" evidence="13">
    <location>
        <begin position="1"/>
        <end position="25"/>
    </location>
</feature>
<feature type="chain" id="PRO_5019834377" description="peroxidase" evidence="13">
    <location>
        <begin position="26"/>
        <end position="196"/>
    </location>
</feature>
<evidence type="ECO:0000256" key="7">
    <source>
        <dbReference type="ARBA" id="ARBA00023002"/>
    </source>
</evidence>
<evidence type="ECO:0000256" key="2">
    <source>
        <dbReference type="ARBA" id="ARBA00001970"/>
    </source>
</evidence>
<comment type="cofactor">
    <cofactor evidence="2">
        <name>heme b</name>
        <dbReference type="ChEBI" id="CHEBI:60344"/>
    </cofactor>
</comment>
<dbReference type="InterPro" id="IPR000823">
    <property type="entry name" value="Peroxidase_pln"/>
</dbReference>
<feature type="compositionally biased region" description="Basic residues" evidence="12">
    <location>
        <begin position="140"/>
        <end position="150"/>
    </location>
</feature>
<sequence>MSVFRGTFLGLVVVTLVVSATLSGAHLEDFNFGSGGSHGLLPQFYKSSCPQVNDSVISVLQWAIEKDLRAAASLLRLHCHDCFALVSFHHFETNQSKTVVEVKPELRGRYPGIQNCKCEWFGKQHSSTKTRSLSPNSRLRASRQTRKSVCPRRGGDNTPAPLDFVSPTSSLYLGDMDFSLQTKYFLLGTEGRQLSS</sequence>
<keyword evidence="6 10" id="KW-0479">Metal-binding</keyword>
<accession>A0A498J5X0</accession>
<dbReference type="EC" id="1.11.1.7" evidence="3"/>
<evidence type="ECO:0000256" key="11">
    <source>
        <dbReference type="PIRSR" id="PIRSR600823-4"/>
    </source>
</evidence>
<dbReference type="Gene3D" id="1.10.520.10">
    <property type="match status" value="1"/>
</dbReference>
<evidence type="ECO:0000256" key="5">
    <source>
        <dbReference type="ARBA" id="ARBA00022617"/>
    </source>
</evidence>
<evidence type="ECO:0000256" key="8">
    <source>
        <dbReference type="ARBA" id="ARBA00023004"/>
    </source>
</evidence>
<comment type="caution">
    <text evidence="15">The sequence shown here is derived from an EMBL/GenBank/DDBJ whole genome shotgun (WGS) entry which is preliminary data.</text>
</comment>
<feature type="binding site" evidence="10">
    <location>
        <position position="81"/>
    </location>
    <ligand>
        <name>Ca(2+)</name>
        <dbReference type="ChEBI" id="CHEBI:29108"/>
        <label>1</label>
    </ligand>
</feature>
<keyword evidence="4" id="KW-0575">Peroxidase</keyword>
<dbReference type="GO" id="GO:0020037">
    <property type="term" value="F:heme binding"/>
    <property type="evidence" value="ECO:0007669"/>
    <property type="project" value="InterPro"/>
</dbReference>
<organism evidence="15 16">
    <name type="scientific">Malus domestica</name>
    <name type="common">Apple</name>
    <name type="synonym">Pyrus malus</name>
    <dbReference type="NCBI Taxonomy" id="3750"/>
    <lineage>
        <taxon>Eukaryota</taxon>
        <taxon>Viridiplantae</taxon>
        <taxon>Streptophyta</taxon>
        <taxon>Embryophyta</taxon>
        <taxon>Tracheophyta</taxon>
        <taxon>Spermatophyta</taxon>
        <taxon>Magnoliopsida</taxon>
        <taxon>eudicotyledons</taxon>
        <taxon>Gunneridae</taxon>
        <taxon>Pentapetalae</taxon>
        <taxon>rosids</taxon>
        <taxon>fabids</taxon>
        <taxon>Rosales</taxon>
        <taxon>Rosaceae</taxon>
        <taxon>Amygdaloideae</taxon>
        <taxon>Maleae</taxon>
        <taxon>Malus</taxon>
    </lineage>
</organism>
<evidence type="ECO:0000256" key="4">
    <source>
        <dbReference type="ARBA" id="ARBA00022559"/>
    </source>
</evidence>
<feature type="region of interest" description="Disordered" evidence="12">
    <location>
        <begin position="127"/>
        <end position="161"/>
    </location>
</feature>
<keyword evidence="7" id="KW-0560">Oxidoreductase</keyword>
<name>A0A498J5X0_MALDO</name>
<comment type="catalytic activity">
    <reaction evidence="1">
        <text>2 a phenolic donor + H2O2 = 2 a phenolic radical donor + 2 H2O</text>
        <dbReference type="Rhea" id="RHEA:56136"/>
        <dbReference type="ChEBI" id="CHEBI:15377"/>
        <dbReference type="ChEBI" id="CHEBI:16240"/>
        <dbReference type="ChEBI" id="CHEBI:139520"/>
        <dbReference type="ChEBI" id="CHEBI:139521"/>
        <dbReference type="EC" id="1.11.1.7"/>
    </reaction>
</comment>
<comment type="cofactor">
    <cofactor evidence="10">
        <name>Ca(2+)</name>
        <dbReference type="ChEBI" id="CHEBI:29108"/>
    </cofactor>
    <text evidence="10">Binds 2 calcium ions per subunit.</text>
</comment>
<dbReference type="GO" id="GO:0046872">
    <property type="term" value="F:metal ion binding"/>
    <property type="evidence" value="ECO:0007669"/>
    <property type="project" value="UniProtKB-KW"/>
</dbReference>
<dbReference type="SUPFAM" id="SSF48113">
    <property type="entry name" value="Heme-dependent peroxidases"/>
    <property type="match status" value="1"/>
</dbReference>